<feature type="compositionally biased region" description="Polar residues" evidence="1">
    <location>
        <begin position="1"/>
        <end position="20"/>
    </location>
</feature>
<dbReference type="AlphaFoldDB" id="A0A392W6U4"/>
<reference evidence="2 3" key="1">
    <citation type="journal article" date="2018" name="Front. Plant Sci.">
        <title>Red Clover (Trifolium pratense) and Zigzag Clover (T. medium) - A Picture of Genomic Similarities and Differences.</title>
        <authorList>
            <person name="Dluhosova J."/>
            <person name="Istvanek J."/>
            <person name="Nedelnik J."/>
            <person name="Repkova J."/>
        </authorList>
    </citation>
    <scope>NUCLEOTIDE SEQUENCE [LARGE SCALE GENOMIC DNA]</scope>
    <source>
        <strain evidence="3">cv. 10/8</strain>
        <tissue evidence="2">Leaf</tissue>
    </source>
</reference>
<evidence type="ECO:0000256" key="1">
    <source>
        <dbReference type="SAM" id="MobiDB-lite"/>
    </source>
</evidence>
<comment type="caution">
    <text evidence="2">The sequence shown here is derived from an EMBL/GenBank/DDBJ whole genome shotgun (WGS) entry which is preliminary data.</text>
</comment>
<protein>
    <submittedName>
        <fullName evidence="2">Uncharacterized protein</fullName>
    </submittedName>
</protein>
<proteinExistence type="predicted"/>
<feature type="region of interest" description="Disordered" evidence="1">
    <location>
        <begin position="1"/>
        <end position="35"/>
    </location>
</feature>
<dbReference type="Proteomes" id="UP000265520">
    <property type="component" value="Unassembled WGS sequence"/>
</dbReference>
<evidence type="ECO:0000313" key="2">
    <source>
        <dbReference type="EMBL" id="MCI96388.1"/>
    </source>
</evidence>
<feature type="non-terminal residue" evidence="2">
    <location>
        <position position="1"/>
    </location>
</feature>
<evidence type="ECO:0000313" key="3">
    <source>
        <dbReference type="Proteomes" id="UP000265520"/>
    </source>
</evidence>
<dbReference type="EMBL" id="LXQA011413376">
    <property type="protein sequence ID" value="MCI96388.1"/>
    <property type="molecule type" value="Genomic_DNA"/>
</dbReference>
<name>A0A392W6U4_9FABA</name>
<accession>A0A392W6U4</accession>
<keyword evidence="3" id="KW-1185">Reference proteome</keyword>
<organism evidence="2 3">
    <name type="scientific">Trifolium medium</name>
    <dbReference type="NCBI Taxonomy" id="97028"/>
    <lineage>
        <taxon>Eukaryota</taxon>
        <taxon>Viridiplantae</taxon>
        <taxon>Streptophyta</taxon>
        <taxon>Embryophyta</taxon>
        <taxon>Tracheophyta</taxon>
        <taxon>Spermatophyta</taxon>
        <taxon>Magnoliopsida</taxon>
        <taxon>eudicotyledons</taxon>
        <taxon>Gunneridae</taxon>
        <taxon>Pentapetalae</taxon>
        <taxon>rosids</taxon>
        <taxon>fabids</taxon>
        <taxon>Fabales</taxon>
        <taxon>Fabaceae</taxon>
        <taxon>Papilionoideae</taxon>
        <taxon>50 kb inversion clade</taxon>
        <taxon>NPAAA clade</taxon>
        <taxon>Hologalegina</taxon>
        <taxon>IRL clade</taxon>
        <taxon>Trifolieae</taxon>
        <taxon>Trifolium</taxon>
    </lineage>
</organism>
<sequence>HHSEQAQLQQGHPNDAQVQDEQSHHHQPEPESEAP</sequence>